<dbReference type="EMBL" id="ASRX01000083">
    <property type="protein sequence ID" value="EYF01334.1"/>
    <property type="molecule type" value="Genomic_DNA"/>
</dbReference>
<accession>A0A017SWI5</accession>
<organism evidence="2 3">
    <name type="scientific">Chondromyces apiculatus DSM 436</name>
    <dbReference type="NCBI Taxonomy" id="1192034"/>
    <lineage>
        <taxon>Bacteria</taxon>
        <taxon>Pseudomonadati</taxon>
        <taxon>Myxococcota</taxon>
        <taxon>Polyangia</taxon>
        <taxon>Polyangiales</taxon>
        <taxon>Polyangiaceae</taxon>
        <taxon>Chondromyces</taxon>
    </lineage>
</organism>
<feature type="region of interest" description="Disordered" evidence="1">
    <location>
        <begin position="1"/>
        <end position="131"/>
    </location>
</feature>
<comment type="caution">
    <text evidence="2">The sequence shown here is derived from an EMBL/GenBank/DDBJ whole genome shotgun (WGS) entry which is preliminary data.</text>
</comment>
<feature type="compositionally biased region" description="Basic and acidic residues" evidence="1">
    <location>
        <begin position="100"/>
        <end position="131"/>
    </location>
</feature>
<proteinExistence type="predicted"/>
<dbReference type="Proteomes" id="UP000019678">
    <property type="component" value="Unassembled WGS sequence"/>
</dbReference>
<evidence type="ECO:0000313" key="2">
    <source>
        <dbReference type="EMBL" id="EYF01334.1"/>
    </source>
</evidence>
<feature type="compositionally biased region" description="Basic and acidic residues" evidence="1">
    <location>
        <begin position="1"/>
        <end position="10"/>
    </location>
</feature>
<sequence length="131" mass="13535">MGWARAERGRGAGGARARRGEKEGRMAEQKRAREIEPGILGATDVPGQPWDKPFGDAPGLPLHRPKPKEATDAGGGGEGAGEGEGESGEGGASGGAGSEVMEKARRENRALEEATSTEADRRGEEGREGEA</sequence>
<gene>
    <name evidence="2" type="ORF">CAP_8376</name>
</gene>
<name>A0A017SWI5_9BACT</name>
<feature type="compositionally biased region" description="Basic and acidic residues" evidence="1">
    <location>
        <begin position="18"/>
        <end position="36"/>
    </location>
</feature>
<feature type="compositionally biased region" description="Gly residues" evidence="1">
    <location>
        <begin position="88"/>
        <end position="97"/>
    </location>
</feature>
<evidence type="ECO:0000256" key="1">
    <source>
        <dbReference type="SAM" id="MobiDB-lite"/>
    </source>
</evidence>
<evidence type="ECO:0000313" key="3">
    <source>
        <dbReference type="Proteomes" id="UP000019678"/>
    </source>
</evidence>
<keyword evidence="3" id="KW-1185">Reference proteome</keyword>
<reference evidence="2 3" key="1">
    <citation type="submission" date="2013-05" db="EMBL/GenBank/DDBJ databases">
        <title>Genome assembly of Chondromyces apiculatus DSM 436.</title>
        <authorList>
            <person name="Sharma G."/>
            <person name="Khatri I."/>
            <person name="Kaur C."/>
            <person name="Mayilraj S."/>
            <person name="Subramanian S."/>
        </authorList>
    </citation>
    <scope>NUCLEOTIDE SEQUENCE [LARGE SCALE GENOMIC DNA]</scope>
    <source>
        <strain evidence="2 3">DSM 436</strain>
    </source>
</reference>
<protein>
    <submittedName>
        <fullName evidence="2">Uncharacterized protein</fullName>
    </submittedName>
</protein>
<dbReference type="AlphaFoldDB" id="A0A017SWI5"/>